<dbReference type="InterPro" id="IPR006913">
    <property type="entry name" value="CENP-V/GFA"/>
</dbReference>
<keyword evidence="8" id="KW-1185">Reference proteome</keyword>
<gene>
    <name evidence="7" type="ORF">BN1708_008959</name>
</gene>
<dbReference type="GO" id="GO:0016846">
    <property type="term" value="F:carbon-sulfur lyase activity"/>
    <property type="evidence" value="ECO:0007669"/>
    <property type="project" value="InterPro"/>
</dbReference>
<proteinExistence type="inferred from homology"/>
<keyword evidence="5" id="KW-0812">Transmembrane</keyword>
<keyword evidence="5" id="KW-0472">Membrane</keyword>
<feature type="transmembrane region" description="Helical" evidence="5">
    <location>
        <begin position="61"/>
        <end position="82"/>
    </location>
</feature>
<evidence type="ECO:0000256" key="4">
    <source>
        <dbReference type="SAM" id="MobiDB-lite"/>
    </source>
</evidence>
<sequence>MPPPNLALRQIPSSLLDQLSLPHPAGTGPSDSTPILPRQNSDPEIIVPATYGGTNSGLEPAAVAGITLGAVAGFLLLVYVLYMCANGVGPSADYRSSTYGASTLSVRHRSRSRAHRHQSRGPSRARVVATERVRVRESGVGTPFVVDAEPVPMRERTRSVSRAPPPPRVVNDEDDEVVVIEEHTPPRRSRRHSRRGSGALPLPVLATVQTRTSASSNALPPLSSKAQVNDMADLTTYRGNCHCGAFVFEVDLPVLTSVTECNCSICRRKGYIGDFPISRDVFRIVKGNEDDLAVYEFGAKKYQHKFCATCGTAVIMSVKSDASIMALNVHVLQGVDTWVLEKKRCVSVLRFDGASSDPKPAPRTYDGPPPEMVDGGKLYTGSCHCGAVQVALASKPLDESFPDGIGECNCSICERNAYIWVWPMREQVVLFGDEKNISRYDFGKKNMGKMFCRICSVHMTNFAAEKSEEELAAMSGEERAYFEGGKARHPVNLRVIDGLDLDALRGKITRIKGAEAPPAYVNP</sequence>
<dbReference type="Pfam" id="PF04828">
    <property type="entry name" value="GFA"/>
    <property type="match status" value="2"/>
</dbReference>
<feature type="region of interest" description="Disordered" evidence="4">
    <location>
        <begin position="19"/>
        <end position="41"/>
    </location>
</feature>
<dbReference type="STRING" id="100787.A0A0G4N9U6"/>
<evidence type="ECO:0000256" key="2">
    <source>
        <dbReference type="ARBA" id="ARBA00022723"/>
    </source>
</evidence>
<feature type="compositionally biased region" description="Basic residues" evidence="4">
    <location>
        <begin position="106"/>
        <end position="119"/>
    </location>
</feature>
<feature type="compositionally biased region" description="Polar residues" evidence="4">
    <location>
        <begin position="29"/>
        <end position="41"/>
    </location>
</feature>
<accession>A0A0G4N9U6</accession>
<reference evidence="7 8" key="1">
    <citation type="submission" date="2015-05" db="EMBL/GenBank/DDBJ databases">
        <authorList>
            <person name="Wang D.B."/>
            <person name="Wang M."/>
        </authorList>
    </citation>
    <scope>NUCLEOTIDE SEQUENCE [LARGE SCALE GENOMIC DNA]</scope>
    <source>
        <strain evidence="7">VL1</strain>
    </source>
</reference>
<dbReference type="InterPro" id="IPR011057">
    <property type="entry name" value="Mss4-like_sf"/>
</dbReference>
<keyword evidence="5" id="KW-1133">Transmembrane helix</keyword>
<evidence type="ECO:0000313" key="8">
    <source>
        <dbReference type="Proteomes" id="UP000044602"/>
    </source>
</evidence>
<keyword evidence="2" id="KW-0479">Metal-binding</keyword>
<evidence type="ECO:0000256" key="3">
    <source>
        <dbReference type="ARBA" id="ARBA00022833"/>
    </source>
</evidence>
<dbReference type="InterPro" id="IPR052355">
    <property type="entry name" value="CENP-V-like"/>
</dbReference>
<keyword evidence="3" id="KW-0862">Zinc</keyword>
<dbReference type="PANTHER" id="PTHR28620:SF1">
    <property type="entry name" value="CENP-V_GFA DOMAIN-CONTAINING PROTEIN"/>
    <property type="match status" value="1"/>
</dbReference>
<dbReference type="SUPFAM" id="SSF51316">
    <property type="entry name" value="Mss4-like"/>
    <property type="match status" value="2"/>
</dbReference>
<feature type="domain" description="CENP-V/GFA" evidence="6">
    <location>
        <begin position="379"/>
        <end position="520"/>
    </location>
</feature>
<evidence type="ECO:0000313" key="7">
    <source>
        <dbReference type="EMBL" id="CRK43100.1"/>
    </source>
</evidence>
<dbReference type="Gene3D" id="2.170.150.70">
    <property type="match status" value="2"/>
</dbReference>
<dbReference type="GO" id="GO:0046872">
    <property type="term" value="F:metal ion binding"/>
    <property type="evidence" value="ECO:0007669"/>
    <property type="project" value="UniProtKB-KW"/>
</dbReference>
<feature type="region of interest" description="Disordered" evidence="4">
    <location>
        <begin position="105"/>
        <end position="126"/>
    </location>
</feature>
<feature type="domain" description="CENP-V/GFA" evidence="6">
    <location>
        <begin position="237"/>
        <end position="352"/>
    </location>
</feature>
<protein>
    <recommendedName>
        <fullName evidence="6">CENP-V/GFA domain-containing protein</fullName>
    </recommendedName>
</protein>
<organism evidence="7 8">
    <name type="scientific">Verticillium longisporum</name>
    <name type="common">Verticillium dahliae var. longisporum</name>
    <dbReference type="NCBI Taxonomy" id="100787"/>
    <lineage>
        <taxon>Eukaryota</taxon>
        <taxon>Fungi</taxon>
        <taxon>Dikarya</taxon>
        <taxon>Ascomycota</taxon>
        <taxon>Pezizomycotina</taxon>
        <taxon>Sordariomycetes</taxon>
        <taxon>Hypocreomycetidae</taxon>
        <taxon>Glomerellales</taxon>
        <taxon>Plectosphaerellaceae</taxon>
        <taxon>Verticillium</taxon>
    </lineage>
</organism>
<dbReference type="EMBL" id="CVQH01027971">
    <property type="protein sequence ID" value="CRK43100.1"/>
    <property type="molecule type" value="Genomic_DNA"/>
</dbReference>
<dbReference type="AlphaFoldDB" id="A0A0G4N9U6"/>
<evidence type="ECO:0000259" key="6">
    <source>
        <dbReference type="PROSITE" id="PS51891"/>
    </source>
</evidence>
<dbReference type="Proteomes" id="UP000044602">
    <property type="component" value="Unassembled WGS sequence"/>
</dbReference>
<evidence type="ECO:0000256" key="5">
    <source>
        <dbReference type="SAM" id="Phobius"/>
    </source>
</evidence>
<dbReference type="PROSITE" id="PS51891">
    <property type="entry name" value="CENP_V_GFA"/>
    <property type="match status" value="2"/>
</dbReference>
<dbReference type="PANTHER" id="PTHR28620">
    <property type="entry name" value="CENTROMERE PROTEIN V"/>
    <property type="match status" value="1"/>
</dbReference>
<name>A0A0G4N9U6_VERLO</name>
<comment type="similarity">
    <text evidence="1">Belongs to the Gfa family.</text>
</comment>
<evidence type="ECO:0000256" key="1">
    <source>
        <dbReference type="ARBA" id="ARBA00005495"/>
    </source>
</evidence>